<comment type="caution">
    <text evidence="1">The sequence shown here is derived from an EMBL/GenBank/DDBJ whole genome shotgun (WGS) entry which is preliminary data.</text>
</comment>
<sequence>MGRRWWNGIAVLGLLGAVSTTLTGCIVACPAIGYINTSPTLFEFTGPLPIGAKVSACYGDACDPAVVQANDDGIWEVPQEVPYLADASPIGGTRLRVVVESGEQNIIDNVFDIPMSVERTGFLWQCPGPVHFERLRISIAD</sequence>
<evidence type="ECO:0000313" key="2">
    <source>
        <dbReference type="Proteomes" id="UP000297643"/>
    </source>
</evidence>
<dbReference type="EMBL" id="SOFM01000024">
    <property type="protein sequence ID" value="TFC03984.1"/>
    <property type="molecule type" value="Genomic_DNA"/>
</dbReference>
<organism evidence="1 2">
    <name type="scientific">Cryobacterium mannosilyticum</name>
    <dbReference type="NCBI Taxonomy" id="1259190"/>
    <lineage>
        <taxon>Bacteria</taxon>
        <taxon>Bacillati</taxon>
        <taxon>Actinomycetota</taxon>
        <taxon>Actinomycetes</taxon>
        <taxon>Micrococcales</taxon>
        <taxon>Microbacteriaceae</taxon>
        <taxon>Cryobacterium</taxon>
    </lineage>
</organism>
<dbReference type="Proteomes" id="UP000297643">
    <property type="component" value="Unassembled WGS sequence"/>
</dbReference>
<keyword evidence="2" id="KW-1185">Reference proteome</keyword>
<gene>
    <name evidence="1" type="ORF">E3O32_08925</name>
</gene>
<name>A0A4R8WAG3_9MICO</name>
<accession>A0A4R8WAG3</accession>
<protein>
    <submittedName>
        <fullName evidence="1">Uncharacterized protein</fullName>
    </submittedName>
</protein>
<evidence type="ECO:0000313" key="1">
    <source>
        <dbReference type="EMBL" id="TFC03984.1"/>
    </source>
</evidence>
<reference evidence="1 2" key="1">
    <citation type="submission" date="2019-03" db="EMBL/GenBank/DDBJ databases">
        <title>Genomics of glacier-inhabiting Cryobacterium strains.</title>
        <authorList>
            <person name="Liu Q."/>
            <person name="Xin Y.-H."/>
        </authorList>
    </citation>
    <scope>NUCLEOTIDE SEQUENCE [LARGE SCALE GENOMIC DNA]</scope>
    <source>
        <strain evidence="1 2">RHLT2-21</strain>
    </source>
</reference>
<proteinExistence type="predicted"/>
<dbReference type="PROSITE" id="PS51257">
    <property type="entry name" value="PROKAR_LIPOPROTEIN"/>
    <property type="match status" value="1"/>
</dbReference>
<dbReference type="RefSeq" id="WP_134508692.1">
    <property type="nucleotide sequence ID" value="NZ_SOFM01000024.1"/>
</dbReference>
<dbReference type="AlphaFoldDB" id="A0A4R8WAG3"/>